<reference evidence="1" key="1">
    <citation type="journal article" date="2021" name="PeerJ">
        <title>Extensive microbial diversity within the chicken gut microbiome revealed by metagenomics and culture.</title>
        <authorList>
            <person name="Gilroy R."/>
            <person name="Ravi A."/>
            <person name="Getino M."/>
            <person name="Pursley I."/>
            <person name="Horton D.L."/>
            <person name="Alikhan N.F."/>
            <person name="Baker D."/>
            <person name="Gharbi K."/>
            <person name="Hall N."/>
            <person name="Watson M."/>
            <person name="Adriaenssens E.M."/>
            <person name="Foster-Nyarko E."/>
            <person name="Jarju S."/>
            <person name="Secka A."/>
            <person name="Antonio M."/>
            <person name="Oren A."/>
            <person name="Chaudhuri R.R."/>
            <person name="La Ragione R."/>
            <person name="Hildebrand F."/>
            <person name="Pallen M.J."/>
        </authorList>
    </citation>
    <scope>NUCLEOTIDE SEQUENCE</scope>
    <source>
        <strain evidence="1">2239</strain>
    </source>
</reference>
<name>A0A9D2ADM4_9FIRM</name>
<organism evidence="1 2">
    <name type="scientific">Candidatus Allofournierella pullicola</name>
    <dbReference type="NCBI Taxonomy" id="2838596"/>
    <lineage>
        <taxon>Bacteria</taxon>
        <taxon>Bacillati</taxon>
        <taxon>Bacillota</taxon>
        <taxon>Clostridia</taxon>
        <taxon>Eubacteriales</taxon>
        <taxon>Oscillospiraceae</taxon>
        <taxon>Allofournierella</taxon>
    </lineage>
</organism>
<dbReference type="EMBL" id="DXFW01000020">
    <property type="protein sequence ID" value="HIX05888.1"/>
    <property type="molecule type" value="Genomic_DNA"/>
</dbReference>
<gene>
    <name evidence="1" type="ORF">H9865_07280</name>
</gene>
<protein>
    <submittedName>
        <fullName evidence="1">Uncharacterized protein</fullName>
    </submittedName>
</protein>
<dbReference type="AlphaFoldDB" id="A0A9D2ADM4"/>
<reference evidence="1" key="2">
    <citation type="submission" date="2021-04" db="EMBL/GenBank/DDBJ databases">
        <authorList>
            <person name="Gilroy R."/>
        </authorList>
    </citation>
    <scope>NUCLEOTIDE SEQUENCE</scope>
    <source>
        <strain evidence="1">2239</strain>
    </source>
</reference>
<evidence type="ECO:0000313" key="1">
    <source>
        <dbReference type="EMBL" id="HIX05888.1"/>
    </source>
</evidence>
<comment type="caution">
    <text evidence="1">The sequence shown here is derived from an EMBL/GenBank/DDBJ whole genome shotgun (WGS) entry which is preliminary data.</text>
</comment>
<dbReference type="Proteomes" id="UP000824193">
    <property type="component" value="Unassembled WGS sequence"/>
</dbReference>
<evidence type="ECO:0000313" key="2">
    <source>
        <dbReference type="Proteomes" id="UP000824193"/>
    </source>
</evidence>
<proteinExistence type="predicted"/>
<sequence length="125" mass="13340">MFERRFESGQPIPLLTGTADPTGNISLANGTRIELAPGYYCISFSVSAILEEAGYMQVTPAYNGTSNLLYGIYFKTGAALSSAYGSSSVIIHVPEPTSFSLTYNSNVADRSGAATVSVIRLTRKE</sequence>
<accession>A0A9D2ADM4</accession>